<reference evidence="1" key="2">
    <citation type="journal article" date="2015" name="Data Brief">
        <title>Shoot transcriptome of the giant reed, Arundo donax.</title>
        <authorList>
            <person name="Barrero R.A."/>
            <person name="Guerrero F.D."/>
            <person name="Moolhuijzen P."/>
            <person name="Goolsby J.A."/>
            <person name="Tidwell J."/>
            <person name="Bellgard S.E."/>
            <person name="Bellgard M.I."/>
        </authorList>
    </citation>
    <scope>NUCLEOTIDE SEQUENCE</scope>
    <source>
        <tissue evidence="1">Shoot tissue taken approximately 20 cm above the soil surface</tissue>
    </source>
</reference>
<proteinExistence type="predicted"/>
<name>A0A0A9L1P4_ARUDO</name>
<organism evidence="1">
    <name type="scientific">Arundo donax</name>
    <name type="common">Giant reed</name>
    <name type="synonym">Donax arundinaceus</name>
    <dbReference type="NCBI Taxonomy" id="35708"/>
    <lineage>
        <taxon>Eukaryota</taxon>
        <taxon>Viridiplantae</taxon>
        <taxon>Streptophyta</taxon>
        <taxon>Embryophyta</taxon>
        <taxon>Tracheophyta</taxon>
        <taxon>Spermatophyta</taxon>
        <taxon>Magnoliopsida</taxon>
        <taxon>Liliopsida</taxon>
        <taxon>Poales</taxon>
        <taxon>Poaceae</taxon>
        <taxon>PACMAD clade</taxon>
        <taxon>Arundinoideae</taxon>
        <taxon>Arundineae</taxon>
        <taxon>Arundo</taxon>
    </lineage>
</organism>
<protein>
    <submittedName>
        <fullName evidence="1">Uncharacterized protein</fullName>
    </submittedName>
</protein>
<evidence type="ECO:0000313" key="1">
    <source>
        <dbReference type="EMBL" id="JAD36336.1"/>
    </source>
</evidence>
<accession>A0A0A9L1P4</accession>
<sequence length="25" mass="2861">MTLNTPLRVCYILRTITSIAIQLIN</sequence>
<dbReference type="AlphaFoldDB" id="A0A0A9L1P4"/>
<dbReference type="EMBL" id="GBRH01261559">
    <property type="protein sequence ID" value="JAD36336.1"/>
    <property type="molecule type" value="Transcribed_RNA"/>
</dbReference>
<reference evidence="1" key="1">
    <citation type="submission" date="2014-09" db="EMBL/GenBank/DDBJ databases">
        <authorList>
            <person name="Magalhaes I.L.F."/>
            <person name="Oliveira U."/>
            <person name="Santos F.R."/>
            <person name="Vidigal T.H.D.A."/>
            <person name="Brescovit A.D."/>
            <person name="Santos A.J."/>
        </authorList>
    </citation>
    <scope>NUCLEOTIDE SEQUENCE</scope>
    <source>
        <tissue evidence="1">Shoot tissue taken approximately 20 cm above the soil surface</tissue>
    </source>
</reference>